<reference evidence="1" key="1">
    <citation type="journal article" date="2014" name="Int. J. Syst. Evol. Microbiol.">
        <title>Complete genome sequence of Corynebacterium casei LMG S-19264T (=DSM 44701T), isolated from a smear-ripened cheese.</title>
        <authorList>
            <consortium name="US DOE Joint Genome Institute (JGI-PGF)"/>
            <person name="Walter F."/>
            <person name="Albersmeier A."/>
            <person name="Kalinowski J."/>
            <person name="Ruckert C."/>
        </authorList>
    </citation>
    <scope>NUCLEOTIDE SEQUENCE</scope>
    <source>
        <strain evidence="1">KCTC 32182</strain>
    </source>
</reference>
<sequence length="120" mass="13168">MPHLTLEYSANLERFDAALALEHINRDLAASGHFEEADIKSRARKTDTFAIGTRRAGRAFVHAKLAILTGRDIETRRALSACVLNALQSRVPAHPGLDIQVCAEIVDIERDSYAKTVVTG</sequence>
<dbReference type="PANTHER" id="PTHR37950">
    <property type="entry name" value="4-HYDROXYPHENYLACETATE CATABOLISM PROTEIN"/>
    <property type="match status" value="1"/>
</dbReference>
<dbReference type="InterPro" id="IPR014347">
    <property type="entry name" value="Tautomerase/MIF_sf"/>
</dbReference>
<proteinExistence type="predicted"/>
<accession>A0A918P6G6</accession>
<dbReference type="EMBL" id="BMYX01000021">
    <property type="protein sequence ID" value="GGY25431.1"/>
    <property type="molecule type" value="Genomic_DNA"/>
</dbReference>
<keyword evidence="2" id="KW-1185">Reference proteome</keyword>
<dbReference type="RefSeq" id="WP_189536046.1">
    <property type="nucleotide sequence ID" value="NZ_BMYX01000021.1"/>
</dbReference>
<dbReference type="GO" id="GO:0008704">
    <property type="term" value="F:5-carboxymethyl-2-hydroxymuconate delta-isomerase activity"/>
    <property type="evidence" value="ECO:0007669"/>
    <property type="project" value="InterPro"/>
</dbReference>
<gene>
    <name evidence="1" type="ORF">GCM10011289_31290</name>
</gene>
<evidence type="ECO:0000313" key="1">
    <source>
        <dbReference type="EMBL" id="GGY25431.1"/>
    </source>
</evidence>
<dbReference type="Pfam" id="PF02962">
    <property type="entry name" value="CHMI"/>
    <property type="match status" value="1"/>
</dbReference>
<evidence type="ECO:0000313" key="2">
    <source>
        <dbReference type="Proteomes" id="UP000645257"/>
    </source>
</evidence>
<dbReference type="AlphaFoldDB" id="A0A918P6G6"/>
<dbReference type="Proteomes" id="UP000645257">
    <property type="component" value="Unassembled WGS sequence"/>
</dbReference>
<dbReference type="CDD" id="cd00580">
    <property type="entry name" value="CHMI"/>
    <property type="match status" value="1"/>
</dbReference>
<dbReference type="Gene3D" id="3.30.429.10">
    <property type="entry name" value="Macrophage Migration Inhibitory Factor"/>
    <property type="match status" value="1"/>
</dbReference>
<dbReference type="PANTHER" id="PTHR37950:SF1">
    <property type="entry name" value="4-HYDROXYPHENYLACETATE CATABOLISM PROTEIN"/>
    <property type="match status" value="1"/>
</dbReference>
<protein>
    <submittedName>
        <fullName evidence="1">5-carboxymethyl-2-hydroxymuconate isomerase</fullName>
    </submittedName>
</protein>
<dbReference type="InterPro" id="IPR004220">
    <property type="entry name" value="5-COMe_2-OHmuconate_Isoase"/>
</dbReference>
<keyword evidence="1" id="KW-0413">Isomerase</keyword>
<organism evidence="1 2">
    <name type="scientific">Paludibacterium paludis</name>
    <dbReference type="NCBI Taxonomy" id="1225769"/>
    <lineage>
        <taxon>Bacteria</taxon>
        <taxon>Pseudomonadati</taxon>
        <taxon>Pseudomonadota</taxon>
        <taxon>Betaproteobacteria</taxon>
        <taxon>Neisseriales</taxon>
        <taxon>Chromobacteriaceae</taxon>
        <taxon>Paludibacterium</taxon>
    </lineage>
</organism>
<name>A0A918P6G6_9NEIS</name>
<dbReference type="SUPFAM" id="SSF55331">
    <property type="entry name" value="Tautomerase/MIF"/>
    <property type="match status" value="1"/>
</dbReference>
<reference evidence="1" key="2">
    <citation type="submission" date="2020-09" db="EMBL/GenBank/DDBJ databases">
        <authorList>
            <person name="Sun Q."/>
            <person name="Kim S."/>
        </authorList>
    </citation>
    <scope>NUCLEOTIDE SEQUENCE</scope>
    <source>
        <strain evidence="1">KCTC 32182</strain>
    </source>
</reference>
<comment type="caution">
    <text evidence="1">The sequence shown here is derived from an EMBL/GenBank/DDBJ whole genome shotgun (WGS) entry which is preliminary data.</text>
</comment>